<name>A0A3P7P7S7_DIBLA</name>
<dbReference type="InterPro" id="IPR014001">
    <property type="entry name" value="Helicase_ATP-bd"/>
</dbReference>
<sequence>MHPSLASARAKGREFVQCLLHPSSIKLFSNKTHVKAELRPYQKEGVNWLLFLQKYGLNGILADDLGLGKTLQTICVLVSHHRSRRKRGGGASLVVCPATLCSHWLHEIDKFAGSPRCGLRPIIYQGTLDQRLQLQSTLSDYNIVITTYDLVRNDLYFFEETFWEYLILDEGHMIKNSKSKVGFYLSICLFYL</sequence>
<evidence type="ECO:0000259" key="1">
    <source>
        <dbReference type="PROSITE" id="PS51192"/>
    </source>
</evidence>
<evidence type="ECO:0000313" key="3">
    <source>
        <dbReference type="Proteomes" id="UP000281553"/>
    </source>
</evidence>
<dbReference type="Gene3D" id="3.40.50.10810">
    <property type="entry name" value="Tandem AAA-ATPase domain"/>
    <property type="match status" value="1"/>
</dbReference>
<dbReference type="SUPFAM" id="SSF52540">
    <property type="entry name" value="P-loop containing nucleoside triphosphate hydrolases"/>
    <property type="match status" value="1"/>
</dbReference>
<dbReference type="GO" id="GO:0017025">
    <property type="term" value="F:TBP-class protein binding"/>
    <property type="evidence" value="ECO:0007669"/>
    <property type="project" value="InterPro"/>
</dbReference>
<organism evidence="2 3">
    <name type="scientific">Dibothriocephalus latus</name>
    <name type="common">Fish tapeworm</name>
    <name type="synonym">Diphyllobothrium latum</name>
    <dbReference type="NCBI Taxonomy" id="60516"/>
    <lineage>
        <taxon>Eukaryota</taxon>
        <taxon>Metazoa</taxon>
        <taxon>Spiralia</taxon>
        <taxon>Lophotrochozoa</taxon>
        <taxon>Platyhelminthes</taxon>
        <taxon>Cestoda</taxon>
        <taxon>Eucestoda</taxon>
        <taxon>Diphyllobothriidea</taxon>
        <taxon>Diphyllobothriidae</taxon>
        <taxon>Dibothriocephalus</taxon>
    </lineage>
</organism>
<dbReference type="AlphaFoldDB" id="A0A3P7P7S7"/>
<dbReference type="GO" id="GO:0016887">
    <property type="term" value="F:ATP hydrolysis activity"/>
    <property type="evidence" value="ECO:0007669"/>
    <property type="project" value="InterPro"/>
</dbReference>
<dbReference type="Pfam" id="PF00176">
    <property type="entry name" value="SNF2-rel_dom"/>
    <property type="match status" value="1"/>
</dbReference>
<dbReference type="OrthoDB" id="6285510at2759"/>
<dbReference type="PROSITE" id="PS51192">
    <property type="entry name" value="HELICASE_ATP_BIND_1"/>
    <property type="match status" value="1"/>
</dbReference>
<gene>
    <name evidence="2" type="ORF">DILT_LOCUS12270</name>
</gene>
<evidence type="ECO:0000313" key="2">
    <source>
        <dbReference type="EMBL" id="VDN16439.1"/>
    </source>
</evidence>
<proteinExistence type="predicted"/>
<dbReference type="InterPro" id="IPR027417">
    <property type="entry name" value="P-loop_NTPase"/>
</dbReference>
<keyword evidence="3" id="KW-1185">Reference proteome</keyword>
<dbReference type="SMART" id="SM00487">
    <property type="entry name" value="DEXDc"/>
    <property type="match status" value="1"/>
</dbReference>
<accession>A0A3P7P7S7</accession>
<dbReference type="InterPro" id="IPR044972">
    <property type="entry name" value="Mot1"/>
</dbReference>
<dbReference type="InterPro" id="IPR038718">
    <property type="entry name" value="SNF2-like_sf"/>
</dbReference>
<protein>
    <recommendedName>
        <fullName evidence="1">Helicase ATP-binding domain-containing protein</fullName>
    </recommendedName>
</protein>
<dbReference type="Proteomes" id="UP000281553">
    <property type="component" value="Unassembled WGS sequence"/>
</dbReference>
<dbReference type="GO" id="GO:0003677">
    <property type="term" value="F:DNA binding"/>
    <property type="evidence" value="ECO:0007669"/>
    <property type="project" value="InterPro"/>
</dbReference>
<dbReference type="InterPro" id="IPR000330">
    <property type="entry name" value="SNF2_N"/>
</dbReference>
<feature type="domain" description="Helicase ATP-binding" evidence="1">
    <location>
        <begin position="50"/>
        <end position="192"/>
    </location>
</feature>
<reference evidence="2 3" key="1">
    <citation type="submission" date="2018-11" db="EMBL/GenBank/DDBJ databases">
        <authorList>
            <consortium name="Pathogen Informatics"/>
        </authorList>
    </citation>
    <scope>NUCLEOTIDE SEQUENCE [LARGE SCALE GENOMIC DNA]</scope>
</reference>
<dbReference type="EMBL" id="UYRU01065834">
    <property type="protein sequence ID" value="VDN16439.1"/>
    <property type="molecule type" value="Genomic_DNA"/>
</dbReference>
<dbReference type="PANTHER" id="PTHR36498">
    <property type="entry name" value="TATA-BINDING PROTEIN-ASSOCIATED FACTOR 172"/>
    <property type="match status" value="1"/>
</dbReference>
<dbReference type="GO" id="GO:0005524">
    <property type="term" value="F:ATP binding"/>
    <property type="evidence" value="ECO:0007669"/>
    <property type="project" value="InterPro"/>
</dbReference>
<dbReference type="PANTHER" id="PTHR36498:SF1">
    <property type="entry name" value="TATA-BINDING PROTEIN-ASSOCIATED FACTOR 172"/>
    <property type="match status" value="1"/>
</dbReference>